<dbReference type="AlphaFoldDB" id="A0A8S9JXH2"/>
<comment type="caution">
    <text evidence="1">The sequence shown here is derived from an EMBL/GenBank/DDBJ whole genome shotgun (WGS) entry which is preliminary data.</text>
</comment>
<name>A0A8S9JXH2_BRACR</name>
<protein>
    <submittedName>
        <fullName evidence="1">Uncharacterized protein</fullName>
    </submittedName>
</protein>
<organism evidence="1">
    <name type="scientific">Brassica cretica</name>
    <name type="common">Mustard</name>
    <dbReference type="NCBI Taxonomy" id="69181"/>
    <lineage>
        <taxon>Eukaryota</taxon>
        <taxon>Viridiplantae</taxon>
        <taxon>Streptophyta</taxon>
        <taxon>Embryophyta</taxon>
        <taxon>Tracheophyta</taxon>
        <taxon>Spermatophyta</taxon>
        <taxon>Magnoliopsida</taxon>
        <taxon>eudicotyledons</taxon>
        <taxon>Gunneridae</taxon>
        <taxon>Pentapetalae</taxon>
        <taxon>rosids</taxon>
        <taxon>malvids</taxon>
        <taxon>Brassicales</taxon>
        <taxon>Brassicaceae</taxon>
        <taxon>Brassiceae</taxon>
        <taxon>Brassica</taxon>
    </lineage>
</organism>
<evidence type="ECO:0000313" key="1">
    <source>
        <dbReference type="EMBL" id="KAF2586611.1"/>
    </source>
</evidence>
<reference evidence="1" key="1">
    <citation type="submission" date="2019-12" db="EMBL/GenBank/DDBJ databases">
        <title>Genome sequencing and annotation of Brassica cretica.</title>
        <authorList>
            <person name="Studholme D.J."/>
            <person name="Sarris P.F."/>
        </authorList>
    </citation>
    <scope>NUCLEOTIDE SEQUENCE</scope>
    <source>
        <strain evidence="1">PFS-102/07</strain>
        <tissue evidence="1">Leaf</tissue>
    </source>
</reference>
<proteinExistence type="predicted"/>
<sequence length="103" mass="10969">MGMLVERRRCKRGYGGTPNGYGGYAGGDVRYRKVVVVDQQLYPPIAAKEVLVKELMVEDMKVVVVKEVVSRHGSSGGFSVYGGMEFIVVDGCGSGGGEKSGYG</sequence>
<dbReference type="EMBL" id="QGKY02000246">
    <property type="protein sequence ID" value="KAF2586611.1"/>
    <property type="molecule type" value="Genomic_DNA"/>
</dbReference>
<accession>A0A8S9JXH2</accession>
<gene>
    <name evidence="1" type="ORF">F2Q70_00034498</name>
</gene>